<organism evidence="3 4">
    <name type="scientific">Vibrio agarilyticus</name>
    <dbReference type="NCBI Taxonomy" id="2726741"/>
    <lineage>
        <taxon>Bacteria</taxon>
        <taxon>Pseudomonadati</taxon>
        <taxon>Pseudomonadota</taxon>
        <taxon>Gammaproteobacteria</taxon>
        <taxon>Vibrionales</taxon>
        <taxon>Vibrionaceae</taxon>
        <taxon>Vibrio</taxon>
    </lineage>
</organism>
<proteinExistence type="inferred from homology"/>
<feature type="domain" description="CzcB-like barrel-sandwich hybrid" evidence="2">
    <location>
        <begin position="47"/>
        <end position="173"/>
    </location>
</feature>
<reference evidence="3 4" key="1">
    <citation type="submission" date="2020-04" db="EMBL/GenBank/DDBJ databases">
        <title>Vibrio sp. SM6, a novel species isolated from seawater.</title>
        <authorList>
            <person name="Wang X."/>
        </authorList>
    </citation>
    <scope>NUCLEOTIDE SEQUENCE [LARGE SCALE GENOMIC DNA]</scope>
    <source>
        <strain evidence="3 4">SM6</strain>
    </source>
</reference>
<dbReference type="PANTHER" id="PTHR30469">
    <property type="entry name" value="MULTIDRUG RESISTANCE PROTEIN MDTA"/>
    <property type="match status" value="1"/>
</dbReference>
<dbReference type="Gene3D" id="2.40.420.20">
    <property type="match status" value="1"/>
</dbReference>
<dbReference type="GO" id="GO:0015562">
    <property type="term" value="F:efflux transmembrane transporter activity"/>
    <property type="evidence" value="ECO:0007669"/>
    <property type="project" value="TreeGrafter"/>
</dbReference>
<gene>
    <name evidence="3" type="ORF">HGP28_10385</name>
</gene>
<dbReference type="SUPFAM" id="SSF111369">
    <property type="entry name" value="HlyD-like secretion proteins"/>
    <property type="match status" value="1"/>
</dbReference>
<keyword evidence="4" id="KW-1185">Reference proteome</keyword>
<accession>A0A7X8YGR6</accession>
<dbReference type="InterPro" id="IPR006143">
    <property type="entry name" value="RND_pump_MFP"/>
</dbReference>
<evidence type="ECO:0000313" key="4">
    <source>
        <dbReference type="Proteomes" id="UP000535589"/>
    </source>
</evidence>
<evidence type="ECO:0000259" key="2">
    <source>
        <dbReference type="Pfam" id="PF25973"/>
    </source>
</evidence>
<protein>
    <submittedName>
        <fullName evidence="3">Efflux RND transporter periplasmic adaptor subunit</fullName>
    </submittedName>
</protein>
<dbReference type="InterPro" id="IPR058647">
    <property type="entry name" value="BSH_CzcB-like"/>
</dbReference>
<evidence type="ECO:0000256" key="1">
    <source>
        <dbReference type="ARBA" id="ARBA00009477"/>
    </source>
</evidence>
<dbReference type="Proteomes" id="UP000535589">
    <property type="component" value="Unassembled WGS sequence"/>
</dbReference>
<dbReference type="GO" id="GO:1990281">
    <property type="term" value="C:efflux pump complex"/>
    <property type="evidence" value="ECO:0007669"/>
    <property type="project" value="TreeGrafter"/>
</dbReference>
<dbReference type="NCBIfam" id="TIGR01730">
    <property type="entry name" value="RND_mfp"/>
    <property type="match status" value="1"/>
</dbReference>
<name>A0A7X8YGR6_9VIBR</name>
<dbReference type="Gene3D" id="1.10.287.470">
    <property type="entry name" value="Helix hairpin bin"/>
    <property type="match status" value="1"/>
</dbReference>
<comment type="similarity">
    <text evidence="1">Belongs to the membrane fusion protein (MFP) (TC 8.A.1) family.</text>
</comment>
<dbReference type="Gene3D" id="2.40.50.100">
    <property type="match status" value="1"/>
</dbReference>
<comment type="caution">
    <text evidence="3">The sequence shown here is derived from an EMBL/GenBank/DDBJ whole genome shotgun (WGS) entry which is preliminary data.</text>
</comment>
<dbReference type="Pfam" id="PF25973">
    <property type="entry name" value="BSH_CzcB"/>
    <property type="match status" value="1"/>
</dbReference>
<dbReference type="PANTHER" id="PTHR30469:SF20">
    <property type="entry name" value="EFFLUX RND TRANSPORTER PERIPLASMIC ADAPTOR SUBUNIT"/>
    <property type="match status" value="1"/>
</dbReference>
<dbReference type="EMBL" id="JABAIK010000009">
    <property type="protein sequence ID" value="NLS13298.1"/>
    <property type="molecule type" value="Genomic_DNA"/>
</dbReference>
<dbReference type="Gene3D" id="2.40.30.170">
    <property type="match status" value="1"/>
</dbReference>
<sequence>MLSGCKEAASNPTDAIVIPPVKVLAIESTATQSSDGFLAQIDATQRAQLSFQVAGQVASMDVRMGQRVQRGEVLATLDASDLQYALDAAQASFELAQNEWQRTQSLYQKNLVSTDVYEQTETRYKAEKAHFQQAQTELGYTRLRAPFDGIVSSTFAKPYQVVGAKQQILNIIDNHQLDVSFTLPVSYVERADFQTLPNKKMWFTLDSDPTTPIYGVLKEISTKPNSDTNSYQAILTIERPAERNLLSGMTGQVHVARDVEQIGTVLPKSAWVSRQAESGVIWTLDPTTHRVSAKTVSLNQQGRVISGLANDALVVVAGVESLVEGQQVKVWRREEGI</sequence>
<evidence type="ECO:0000313" key="3">
    <source>
        <dbReference type="EMBL" id="NLS13298.1"/>
    </source>
</evidence>
<dbReference type="AlphaFoldDB" id="A0A7X8YGR6"/>